<keyword evidence="2" id="KW-1185">Reference proteome</keyword>
<accession>A0A098G585</accession>
<dbReference type="EMBL" id="LN614827">
    <property type="protein sequence ID" value="CEG57141.1"/>
    <property type="molecule type" value="Genomic_DNA"/>
</dbReference>
<proteinExistence type="predicted"/>
<dbReference type="KEGG" id="lfa:LFA_1738"/>
<reference evidence="2" key="1">
    <citation type="submission" date="2014-09" db="EMBL/GenBank/DDBJ databases">
        <authorList>
            <person name="Gomez-Valero L."/>
        </authorList>
    </citation>
    <scope>NUCLEOTIDE SEQUENCE [LARGE SCALE GENOMIC DNA]</scope>
    <source>
        <strain evidence="2">ATCC700992</strain>
    </source>
</reference>
<gene>
    <name evidence="1" type="ORF">LFA_1738</name>
</gene>
<evidence type="ECO:0000313" key="1">
    <source>
        <dbReference type="EMBL" id="CEG57141.1"/>
    </source>
</evidence>
<dbReference type="RefSeq" id="WP_045095694.1">
    <property type="nucleotide sequence ID" value="NZ_LN614827.1"/>
</dbReference>
<dbReference type="HOGENOM" id="CLU_1370714_0_0_6"/>
<dbReference type="AlphaFoldDB" id="A0A098G585"/>
<dbReference type="Proteomes" id="UP000032430">
    <property type="component" value="Chromosome I"/>
</dbReference>
<dbReference type="STRING" id="1212491.LFA_1738"/>
<organism evidence="1 2">
    <name type="scientific">Legionella fallonii LLAP-10</name>
    <dbReference type="NCBI Taxonomy" id="1212491"/>
    <lineage>
        <taxon>Bacteria</taxon>
        <taxon>Pseudomonadati</taxon>
        <taxon>Pseudomonadota</taxon>
        <taxon>Gammaproteobacteria</taxon>
        <taxon>Legionellales</taxon>
        <taxon>Legionellaceae</taxon>
        <taxon>Legionella</taxon>
    </lineage>
</organism>
<evidence type="ECO:0000313" key="2">
    <source>
        <dbReference type="Proteomes" id="UP000032430"/>
    </source>
</evidence>
<dbReference type="OrthoDB" id="5637517at2"/>
<sequence>MHQFFLASDLPSPSSNDKSKTYQVLTSHGVLIKASDSYHYARTDGLRTCVAFALINPQDSTALLVHFITLKQVKNVKSLVSGFMENTSLCDNGLIMVIAGGREFFQESVDMCDFLVKYSHELSQQTSIKLRLMAPVVAEENETLSVNINLSTGESIITMTPSDIDTGEYRIDPMASVVLTNLIHPERKAECKQSAFMCA</sequence>
<name>A0A098G585_9GAMM</name>
<protein>
    <submittedName>
        <fullName evidence="1">Uncharacterized protein</fullName>
    </submittedName>
</protein>